<name>A0ABY7V8E6_9GAMM</name>
<accession>A0ABY7V8E6</accession>
<protein>
    <submittedName>
        <fullName evidence="1">Uncharacterized protein</fullName>
    </submittedName>
</protein>
<reference evidence="1 2" key="1">
    <citation type="journal article" date="2022" name="Mar. Drugs">
        <title>Bioassay-Guided Fractionation Leads to the Detection of Cholic Acid Generated by the Rare Thalassomonas sp.</title>
        <authorList>
            <person name="Pheiffer F."/>
            <person name="Schneider Y.K."/>
            <person name="Hansen E.H."/>
            <person name="Andersen J.H."/>
            <person name="Isaksson J."/>
            <person name="Busche T."/>
            <person name="R C."/>
            <person name="Kalinowski J."/>
            <person name="Zyl L.V."/>
            <person name="Trindade M."/>
        </authorList>
    </citation>
    <scope>NUCLEOTIDE SEQUENCE [LARGE SCALE GENOMIC DNA]</scope>
    <source>
        <strain evidence="1 2">A5K-61T</strain>
    </source>
</reference>
<dbReference type="RefSeq" id="WP_274049467.1">
    <property type="nucleotide sequence ID" value="NZ_CP059693.1"/>
</dbReference>
<proteinExistence type="predicted"/>
<evidence type="ECO:0000313" key="1">
    <source>
        <dbReference type="EMBL" id="WDE09520.1"/>
    </source>
</evidence>
<dbReference type="Proteomes" id="UP001215231">
    <property type="component" value="Chromosome"/>
</dbReference>
<keyword evidence="2" id="KW-1185">Reference proteome</keyword>
<gene>
    <name evidence="1" type="ORF">H3N35_14355</name>
</gene>
<evidence type="ECO:0000313" key="2">
    <source>
        <dbReference type="Proteomes" id="UP001215231"/>
    </source>
</evidence>
<dbReference type="EMBL" id="CP059693">
    <property type="protein sequence ID" value="WDE09520.1"/>
    <property type="molecule type" value="Genomic_DNA"/>
</dbReference>
<organism evidence="1 2">
    <name type="scientific">Thalassomonas haliotis</name>
    <dbReference type="NCBI Taxonomy" id="485448"/>
    <lineage>
        <taxon>Bacteria</taxon>
        <taxon>Pseudomonadati</taxon>
        <taxon>Pseudomonadota</taxon>
        <taxon>Gammaproteobacteria</taxon>
        <taxon>Alteromonadales</taxon>
        <taxon>Colwelliaceae</taxon>
        <taxon>Thalassomonas</taxon>
    </lineage>
</organism>
<sequence>MNNPISKLDEIDKLLKTWQASTYPSFQVYEIIKELVNELKADDFAQDSYVTEKLSTLSWHIDSIVGEGNGNGHDGERHYVWAQGDLNKLKVMAGHPDFQEALCMSPADDT</sequence>